<name>A0A9W7H7Z4_HIBTR</name>
<evidence type="ECO:0000313" key="2">
    <source>
        <dbReference type="Proteomes" id="UP001165190"/>
    </source>
</evidence>
<organism evidence="1 2">
    <name type="scientific">Hibiscus trionum</name>
    <name type="common">Flower of an hour</name>
    <dbReference type="NCBI Taxonomy" id="183268"/>
    <lineage>
        <taxon>Eukaryota</taxon>
        <taxon>Viridiplantae</taxon>
        <taxon>Streptophyta</taxon>
        <taxon>Embryophyta</taxon>
        <taxon>Tracheophyta</taxon>
        <taxon>Spermatophyta</taxon>
        <taxon>Magnoliopsida</taxon>
        <taxon>eudicotyledons</taxon>
        <taxon>Gunneridae</taxon>
        <taxon>Pentapetalae</taxon>
        <taxon>rosids</taxon>
        <taxon>malvids</taxon>
        <taxon>Malvales</taxon>
        <taxon>Malvaceae</taxon>
        <taxon>Malvoideae</taxon>
        <taxon>Hibiscus</taxon>
    </lineage>
</organism>
<protein>
    <submittedName>
        <fullName evidence="1">Uncharacterized protein</fullName>
    </submittedName>
</protein>
<evidence type="ECO:0000313" key="1">
    <source>
        <dbReference type="EMBL" id="GMI72659.1"/>
    </source>
</evidence>
<dbReference type="AlphaFoldDB" id="A0A9W7H7Z4"/>
<sequence length="85" mass="10159">MNNLCLLVHDTLVLRQIDWIVVCESPWKNEYVRSQGVEKEEYHHKWQNMFKIVSKAVLASRQLIVEKGQLFNLSKTFSQRRLLML</sequence>
<comment type="caution">
    <text evidence="1">The sequence shown here is derived from an EMBL/GenBank/DDBJ whole genome shotgun (WGS) entry which is preliminary data.</text>
</comment>
<keyword evidence="2" id="KW-1185">Reference proteome</keyword>
<dbReference type="Proteomes" id="UP001165190">
    <property type="component" value="Unassembled WGS sequence"/>
</dbReference>
<gene>
    <name evidence="1" type="ORF">HRI_000935200</name>
</gene>
<dbReference type="EMBL" id="BSYR01000010">
    <property type="protein sequence ID" value="GMI72659.1"/>
    <property type="molecule type" value="Genomic_DNA"/>
</dbReference>
<accession>A0A9W7H7Z4</accession>
<proteinExistence type="predicted"/>
<reference evidence="1" key="1">
    <citation type="submission" date="2023-05" db="EMBL/GenBank/DDBJ databases">
        <title>Genome and transcriptome analyses reveal genes involved in the formation of fine ridges on petal epidermal cells in Hibiscus trionum.</title>
        <authorList>
            <person name="Koshimizu S."/>
            <person name="Masuda S."/>
            <person name="Ishii T."/>
            <person name="Shirasu K."/>
            <person name="Hoshino A."/>
            <person name="Arita M."/>
        </authorList>
    </citation>
    <scope>NUCLEOTIDE SEQUENCE</scope>
    <source>
        <strain evidence="1">Hamamatsu line</strain>
    </source>
</reference>